<dbReference type="Gene3D" id="3.30.70.100">
    <property type="match status" value="2"/>
</dbReference>
<dbReference type="SUPFAM" id="SSF55008">
    <property type="entry name" value="HMA, heavy metal-associated domain"/>
    <property type="match status" value="2"/>
</dbReference>
<dbReference type="Pfam" id="PF00403">
    <property type="entry name" value="HMA"/>
    <property type="match status" value="2"/>
</dbReference>
<dbReference type="CDD" id="cd00371">
    <property type="entry name" value="HMA"/>
    <property type="match status" value="2"/>
</dbReference>
<evidence type="ECO:0000256" key="2">
    <source>
        <dbReference type="ARBA" id="ARBA00023008"/>
    </source>
</evidence>
<evidence type="ECO:0000259" key="3">
    <source>
        <dbReference type="PROSITE" id="PS50846"/>
    </source>
</evidence>
<protein>
    <recommendedName>
        <fullName evidence="3">HMA domain-containing protein</fullName>
    </recommendedName>
</protein>
<evidence type="ECO:0000313" key="4">
    <source>
        <dbReference type="EMBL" id="KKL61086.1"/>
    </source>
</evidence>
<dbReference type="PRINTS" id="PR00946">
    <property type="entry name" value="HGSCAVENGER"/>
</dbReference>
<dbReference type="EMBL" id="LAZR01028925">
    <property type="protein sequence ID" value="KKL61086.1"/>
    <property type="molecule type" value="Genomic_DNA"/>
</dbReference>
<keyword evidence="2" id="KW-0186">Copper</keyword>
<dbReference type="InterPro" id="IPR001802">
    <property type="entry name" value="MerP/CopZ"/>
</dbReference>
<dbReference type="InterPro" id="IPR006122">
    <property type="entry name" value="HMA_Cu_ion-bd"/>
</dbReference>
<dbReference type="PANTHER" id="PTHR46594">
    <property type="entry name" value="P-TYPE CATION-TRANSPORTING ATPASE"/>
    <property type="match status" value="1"/>
</dbReference>
<dbReference type="InterPro" id="IPR017969">
    <property type="entry name" value="Heavy-metal-associated_CS"/>
</dbReference>
<comment type="caution">
    <text evidence="4">The sequence shown here is derived from an EMBL/GenBank/DDBJ whole genome shotgun (WGS) entry which is preliminary data.</text>
</comment>
<dbReference type="PROSITE" id="PS50846">
    <property type="entry name" value="HMA_2"/>
    <property type="match status" value="2"/>
</dbReference>
<name>A0A0F9E4G9_9ZZZZ</name>
<feature type="domain" description="HMA" evidence="3">
    <location>
        <begin position="4"/>
        <end position="70"/>
    </location>
</feature>
<accession>A0A0F9E4G9</accession>
<dbReference type="InterPro" id="IPR036163">
    <property type="entry name" value="HMA_dom_sf"/>
</dbReference>
<dbReference type="FunFam" id="3.30.70.100:FF:000005">
    <property type="entry name" value="Copper-exporting P-type ATPase A"/>
    <property type="match status" value="2"/>
</dbReference>
<sequence>MENKKTTLKIGGMSCASCAATIEKTLKAVKGVSEAAVNFATEKAVVEHDPSQAKETDLIKAVESAGYSVIAEREKVIFNIGGMTCASCVHTIEKALHKAEGVFGATVNLATEQATIEFDAGVTNLKELEKVIEGTGY</sequence>
<keyword evidence="1" id="KW-0479">Metal-binding</keyword>
<dbReference type="AlphaFoldDB" id="A0A0F9E4G9"/>
<gene>
    <name evidence="4" type="ORF">LCGC14_2198810</name>
</gene>
<reference evidence="4" key="1">
    <citation type="journal article" date="2015" name="Nature">
        <title>Complex archaea that bridge the gap between prokaryotes and eukaryotes.</title>
        <authorList>
            <person name="Spang A."/>
            <person name="Saw J.H."/>
            <person name="Jorgensen S.L."/>
            <person name="Zaremba-Niedzwiedzka K."/>
            <person name="Martijn J."/>
            <person name="Lind A.E."/>
            <person name="van Eijk R."/>
            <person name="Schleper C."/>
            <person name="Guy L."/>
            <person name="Ettema T.J."/>
        </authorList>
    </citation>
    <scope>NUCLEOTIDE SEQUENCE</scope>
</reference>
<dbReference type="NCBIfam" id="TIGR00003">
    <property type="entry name" value="copper ion binding protein"/>
    <property type="match status" value="2"/>
</dbReference>
<dbReference type="PROSITE" id="PS01047">
    <property type="entry name" value="HMA_1"/>
    <property type="match status" value="2"/>
</dbReference>
<evidence type="ECO:0000256" key="1">
    <source>
        <dbReference type="ARBA" id="ARBA00022723"/>
    </source>
</evidence>
<dbReference type="GO" id="GO:0005507">
    <property type="term" value="F:copper ion binding"/>
    <property type="evidence" value="ECO:0007669"/>
    <property type="project" value="InterPro"/>
</dbReference>
<dbReference type="PANTHER" id="PTHR46594:SF4">
    <property type="entry name" value="P-TYPE CATION-TRANSPORTING ATPASE"/>
    <property type="match status" value="1"/>
</dbReference>
<organism evidence="4">
    <name type="scientific">marine sediment metagenome</name>
    <dbReference type="NCBI Taxonomy" id="412755"/>
    <lineage>
        <taxon>unclassified sequences</taxon>
        <taxon>metagenomes</taxon>
        <taxon>ecological metagenomes</taxon>
    </lineage>
</organism>
<feature type="domain" description="HMA" evidence="3">
    <location>
        <begin position="74"/>
        <end position="137"/>
    </location>
</feature>
<proteinExistence type="predicted"/>
<dbReference type="InterPro" id="IPR006121">
    <property type="entry name" value="HMA_dom"/>
</dbReference>
<feature type="non-terminal residue" evidence="4">
    <location>
        <position position="137"/>
    </location>
</feature>